<reference evidence="1" key="1">
    <citation type="submission" date="2018-10" db="EMBL/GenBank/DDBJ databases">
        <title>Hidden diversity of soil giant viruses.</title>
        <authorList>
            <person name="Schulz F."/>
            <person name="Alteio L."/>
            <person name="Goudeau D."/>
            <person name="Ryan E.M."/>
            <person name="Malmstrom R.R."/>
            <person name="Blanchard J."/>
            <person name="Woyke T."/>
        </authorList>
    </citation>
    <scope>NUCLEOTIDE SEQUENCE</scope>
    <source>
        <strain evidence="1">HYV1</strain>
    </source>
</reference>
<gene>
    <name evidence="1" type="ORF">Hyperionvirus4_2</name>
</gene>
<name>A0A3G5A720_9VIRU</name>
<organism evidence="1">
    <name type="scientific">Hyperionvirus sp</name>
    <dbReference type="NCBI Taxonomy" id="2487770"/>
    <lineage>
        <taxon>Viruses</taxon>
        <taxon>Varidnaviria</taxon>
        <taxon>Bamfordvirae</taxon>
        <taxon>Nucleocytoviricota</taxon>
        <taxon>Megaviricetes</taxon>
        <taxon>Imitervirales</taxon>
        <taxon>Mimiviridae</taxon>
        <taxon>Klosneuvirinae</taxon>
    </lineage>
</organism>
<accession>A0A3G5A720</accession>
<dbReference type="EMBL" id="MK072386">
    <property type="protein sequence ID" value="AYV83037.1"/>
    <property type="molecule type" value="Genomic_DNA"/>
</dbReference>
<proteinExistence type="predicted"/>
<sequence length="261" mass="29377">MTYGTVALKVLIHTLLSKIDRPSNSLLSSILDADDIATAIWAASPIKDIDTPTAIVVSPDETKGRAEEMVKSLEIKFFTKLEQFDKILSPIIKSNIRFHEIWAQTPLWSVPSLDPIKLVYEYVTLIIDIPAFLSAPDEKKSKYLESLHLQGVNIVFITSGNVSSSQSVCDELRKAVYAKPTIWYCDETAKGVYVKSRLRSHSRCHRFYVLAEQATLKTFVGENSFLKEEIVLMSFMPTPSLCTRCTISADADDYFVKSKKK</sequence>
<evidence type="ECO:0000313" key="1">
    <source>
        <dbReference type="EMBL" id="AYV83037.1"/>
    </source>
</evidence>
<protein>
    <submittedName>
        <fullName evidence="1">Uncharacterized protein</fullName>
    </submittedName>
</protein>